<evidence type="ECO:0000313" key="2">
    <source>
        <dbReference type="Proteomes" id="UP000185124"/>
    </source>
</evidence>
<dbReference type="STRING" id="709881.SAMN04489832_5832"/>
<dbReference type="EMBL" id="FSQT01000002">
    <property type="protein sequence ID" value="SIN35582.1"/>
    <property type="molecule type" value="Genomic_DNA"/>
</dbReference>
<keyword evidence="2" id="KW-1185">Reference proteome</keyword>
<dbReference type="OrthoDB" id="3393965at2"/>
<protein>
    <submittedName>
        <fullName evidence="1">Uncharacterized protein</fullName>
    </submittedName>
</protein>
<reference evidence="2" key="1">
    <citation type="submission" date="2016-12" db="EMBL/GenBank/DDBJ databases">
        <authorList>
            <person name="Varghese N."/>
            <person name="Submissions S."/>
        </authorList>
    </citation>
    <scope>NUCLEOTIDE SEQUENCE [LARGE SCALE GENOMIC DNA]</scope>
    <source>
        <strain evidence="2">DSM 45599</strain>
    </source>
</reference>
<dbReference type="Proteomes" id="UP000185124">
    <property type="component" value="Unassembled WGS sequence"/>
</dbReference>
<name>A0A1N6ANL4_9ACTN</name>
<organism evidence="1 2">
    <name type="scientific">Micromonospora cremea</name>
    <dbReference type="NCBI Taxonomy" id="709881"/>
    <lineage>
        <taxon>Bacteria</taxon>
        <taxon>Bacillati</taxon>
        <taxon>Actinomycetota</taxon>
        <taxon>Actinomycetes</taxon>
        <taxon>Micromonosporales</taxon>
        <taxon>Micromonosporaceae</taxon>
        <taxon>Micromonospora</taxon>
    </lineage>
</organism>
<gene>
    <name evidence="1" type="ORF">SAMN04489832_5832</name>
</gene>
<accession>A0A1N6ANL4</accession>
<sequence length="81" mass="8933">MDSIDKVLGEMPLPTFVTAEDVGLAVEAVTGHAAELWLDGLGCRNDRAPQPCRLHRSFPANIDQRGLTDRQIHAEQEAPQR</sequence>
<proteinExistence type="predicted"/>
<evidence type="ECO:0000313" key="1">
    <source>
        <dbReference type="EMBL" id="SIN35582.1"/>
    </source>
</evidence>
<dbReference type="RefSeq" id="WP_074317210.1">
    <property type="nucleotide sequence ID" value="NZ_FSQT01000002.1"/>
</dbReference>
<dbReference type="AlphaFoldDB" id="A0A1N6ANL4"/>